<keyword evidence="2 4" id="KW-0479">Metal-binding</keyword>
<evidence type="ECO:0000256" key="4">
    <source>
        <dbReference type="PROSITE-ProRule" id="PRU00433"/>
    </source>
</evidence>
<protein>
    <recommendedName>
        <fullName evidence="5">Cytochrome c domain-containing protein</fullName>
    </recommendedName>
</protein>
<keyword evidence="1 4" id="KW-0349">Heme</keyword>
<keyword evidence="3 4" id="KW-0408">Iron</keyword>
<accession>A0ABZ2XQE5</accession>
<name>A0ABZ2XQE5_9RHOB</name>
<dbReference type="EMBL" id="CP123584">
    <property type="protein sequence ID" value="WZK87557.1"/>
    <property type="molecule type" value="Genomic_DNA"/>
</dbReference>
<evidence type="ECO:0000256" key="2">
    <source>
        <dbReference type="ARBA" id="ARBA00022723"/>
    </source>
</evidence>
<dbReference type="RefSeq" id="WP_406644821.1">
    <property type="nucleotide sequence ID" value="NZ_CP123584.1"/>
</dbReference>
<keyword evidence="7" id="KW-1185">Reference proteome</keyword>
<dbReference type="InterPro" id="IPR009056">
    <property type="entry name" value="Cyt_c-like_dom"/>
</dbReference>
<dbReference type="PROSITE" id="PS51007">
    <property type="entry name" value="CYTC"/>
    <property type="match status" value="1"/>
</dbReference>
<proteinExistence type="predicted"/>
<evidence type="ECO:0000313" key="6">
    <source>
        <dbReference type="EMBL" id="WZK87557.1"/>
    </source>
</evidence>
<reference evidence="6 7" key="1">
    <citation type="submission" date="2023-04" db="EMBL/GenBank/DDBJ databases">
        <title>Complete genome sequence of Alisedimentitalea scapharcae.</title>
        <authorList>
            <person name="Rong J.-C."/>
            <person name="Yi M.-L."/>
            <person name="Zhao Q."/>
        </authorList>
    </citation>
    <scope>NUCLEOTIDE SEQUENCE [LARGE SCALE GENOMIC DNA]</scope>
    <source>
        <strain evidence="6 7">KCTC 42119</strain>
    </source>
</reference>
<dbReference type="SUPFAM" id="SSF46626">
    <property type="entry name" value="Cytochrome c"/>
    <property type="match status" value="1"/>
</dbReference>
<feature type="domain" description="Cytochrome c" evidence="5">
    <location>
        <begin position="142"/>
        <end position="240"/>
    </location>
</feature>
<dbReference type="Proteomes" id="UP001623232">
    <property type="component" value="Chromosome"/>
</dbReference>
<evidence type="ECO:0000256" key="1">
    <source>
        <dbReference type="ARBA" id="ARBA00022617"/>
    </source>
</evidence>
<evidence type="ECO:0000256" key="3">
    <source>
        <dbReference type="ARBA" id="ARBA00023004"/>
    </source>
</evidence>
<organism evidence="6 7">
    <name type="scientific">Aliisedimentitalea scapharcae</name>
    <dbReference type="NCBI Taxonomy" id="1524259"/>
    <lineage>
        <taxon>Bacteria</taxon>
        <taxon>Pseudomonadati</taxon>
        <taxon>Pseudomonadota</taxon>
        <taxon>Alphaproteobacteria</taxon>
        <taxon>Rhodobacterales</taxon>
        <taxon>Roseobacteraceae</taxon>
        <taxon>Aliisedimentitalea</taxon>
    </lineage>
</organism>
<evidence type="ECO:0000259" key="5">
    <source>
        <dbReference type="PROSITE" id="PS51007"/>
    </source>
</evidence>
<evidence type="ECO:0000313" key="7">
    <source>
        <dbReference type="Proteomes" id="UP001623232"/>
    </source>
</evidence>
<sequence>MAFWLRMSILTGIFLVFSNAQSVANERQFRLAVPAEIVESGLLKHLLPRFSLKTQVKISVVDVDAVAEVSLGTVGFPVFDGAGGKWRALVHVPDHVGVQKFSDWITSEIGQRTIASFVVDGVQQFTLPEAETVQEVAVQMDGDATAGQDISRQKCGRCHVVIASERMNAIGSTPSFFALRSLPDWDERFAAFYTLNPHPAFTQVDEVTPPFPSDRPSPIVPVRITISDLESVLAYVASLEPADLGAPLEHQ</sequence>
<gene>
    <name evidence="6" type="ORF">QEZ52_13150</name>
</gene>
<dbReference type="InterPro" id="IPR036909">
    <property type="entry name" value="Cyt_c-like_dom_sf"/>
</dbReference>